<accession>A0AAV1YLQ1</accession>
<feature type="compositionally biased region" description="Polar residues" evidence="1">
    <location>
        <begin position="44"/>
        <end position="53"/>
    </location>
</feature>
<feature type="region of interest" description="Disordered" evidence="1">
    <location>
        <begin position="34"/>
        <end position="95"/>
    </location>
</feature>
<dbReference type="EMBL" id="CAXHTB010000026">
    <property type="protein sequence ID" value="CAL0334336.1"/>
    <property type="molecule type" value="Genomic_DNA"/>
</dbReference>
<evidence type="ECO:0000313" key="3">
    <source>
        <dbReference type="Proteomes" id="UP001497480"/>
    </source>
</evidence>
<sequence>MGNCAGNPKTNEGEEVPVPAPVVVEEVLKVEGNATAQDLPLSSADKSIITQNGEATKVEETKSEEVKVESKEEKKVEKEEAKGESKEEKAAAQKN</sequence>
<gene>
    <name evidence="2" type="ORF">LLUT_LOCUS35396</name>
</gene>
<evidence type="ECO:0000256" key="1">
    <source>
        <dbReference type="SAM" id="MobiDB-lite"/>
    </source>
</evidence>
<keyword evidence="3" id="KW-1185">Reference proteome</keyword>
<dbReference type="Proteomes" id="UP001497480">
    <property type="component" value="Unassembled WGS sequence"/>
</dbReference>
<organism evidence="2 3">
    <name type="scientific">Lupinus luteus</name>
    <name type="common">European yellow lupine</name>
    <dbReference type="NCBI Taxonomy" id="3873"/>
    <lineage>
        <taxon>Eukaryota</taxon>
        <taxon>Viridiplantae</taxon>
        <taxon>Streptophyta</taxon>
        <taxon>Embryophyta</taxon>
        <taxon>Tracheophyta</taxon>
        <taxon>Spermatophyta</taxon>
        <taxon>Magnoliopsida</taxon>
        <taxon>eudicotyledons</taxon>
        <taxon>Gunneridae</taxon>
        <taxon>Pentapetalae</taxon>
        <taxon>rosids</taxon>
        <taxon>fabids</taxon>
        <taxon>Fabales</taxon>
        <taxon>Fabaceae</taxon>
        <taxon>Papilionoideae</taxon>
        <taxon>50 kb inversion clade</taxon>
        <taxon>genistoids sensu lato</taxon>
        <taxon>core genistoids</taxon>
        <taxon>Genisteae</taxon>
        <taxon>Lupinus</taxon>
    </lineage>
</organism>
<protein>
    <recommendedName>
        <fullName evidence="4">EKN</fullName>
    </recommendedName>
</protein>
<comment type="caution">
    <text evidence="2">The sequence shown here is derived from an EMBL/GenBank/DDBJ whole genome shotgun (WGS) entry which is preliminary data.</text>
</comment>
<feature type="compositionally biased region" description="Basic and acidic residues" evidence="1">
    <location>
        <begin position="56"/>
        <end position="95"/>
    </location>
</feature>
<proteinExistence type="predicted"/>
<evidence type="ECO:0000313" key="2">
    <source>
        <dbReference type="EMBL" id="CAL0334336.1"/>
    </source>
</evidence>
<evidence type="ECO:0008006" key="4">
    <source>
        <dbReference type="Google" id="ProtNLM"/>
    </source>
</evidence>
<reference evidence="2 3" key="1">
    <citation type="submission" date="2024-03" db="EMBL/GenBank/DDBJ databases">
        <authorList>
            <person name="Martinez-Hernandez J."/>
        </authorList>
    </citation>
    <scope>NUCLEOTIDE SEQUENCE [LARGE SCALE GENOMIC DNA]</scope>
</reference>
<dbReference type="AlphaFoldDB" id="A0AAV1YLQ1"/>
<name>A0AAV1YLQ1_LUPLU</name>